<reference evidence="10" key="1">
    <citation type="journal article" date="2010" name="Stand. Genomic Sci.">
        <title>Complete genome sequence of 'Thermobaculum terrenum' type strain (YNP1).</title>
        <authorList>
            <person name="Kiss H."/>
            <person name="Cleland D."/>
            <person name="Lapidus A."/>
            <person name="Lucas S."/>
            <person name="Glavina Del Rio T."/>
            <person name="Nolan M."/>
            <person name="Tice H."/>
            <person name="Han C."/>
            <person name="Goodwin L."/>
            <person name="Pitluck S."/>
            <person name="Liolios K."/>
            <person name="Ivanova N."/>
            <person name="Mavromatis K."/>
            <person name="Ovchinnikova G."/>
            <person name="Pati A."/>
            <person name="Chen A."/>
            <person name="Palaniappan K."/>
            <person name="Land M."/>
            <person name="Hauser L."/>
            <person name="Chang Y."/>
            <person name="Jeffries C."/>
            <person name="Lu M."/>
            <person name="Brettin T."/>
            <person name="Detter J."/>
            <person name="Goker M."/>
            <person name="Tindall B."/>
            <person name="Beck B."/>
            <person name="McDermott T."/>
            <person name="Woyke T."/>
            <person name="Bristow J."/>
            <person name="Eisen J."/>
            <person name="Markowitz V."/>
            <person name="Hugenholtz P."/>
            <person name="Kyrpides N."/>
            <person name="Klenk H."/>
            <person name="Cheng J."/>
        </authorList>
    </citation>
    <scope>NUCLEOTIDE SEQUENCE [LARGE SCALE GENOMIC DNA]</scope>
    <source>
        <strain evidence="10">ATCC BAA-798 / YNP1</strain>
    </source>
</reference>
<name>D1CG43_THET1</name>
<dbReference type="InterPro" id="IPR000326">
    <property type="entry name" value="PAP2/HPO"/>
</dbReference>
<keyword evidence="5 7" id="KW-1133">Transmembrane helix</keyword>
<dbReference type="Pfam" id="PF01569">
    <property type="entry name" value="PAP2"/>
    <property type="match status" value="1"/>
</dbReference>
<proteinExistence type="predicted"/>
<dbReference type="PANTHER" id="PTHR14969">
    <property type="entry name" value="SPHINGOSINE-1-PHOSPHATE PHOSPHOHYDROLASE"/>
    <property type="match status" value="1"/>
</dbReference>
<dbReference type="OrthoDB" id="9789113at2"/>
<dbReference type="SUPFAM" id="SSF48317">
    <property type="entry name" value="Acid phosphatase/Vanadium-dependent haloperoxidase"/>
    <property type="match status" value="1"/>
</dbReference>
<dbReference type="Proteomes" id="UP000000323">
    <property type="component" value="Chromosome 1"/>
</dbReference>
<comment type="subcellular location">
    <subcellularLocation>
        <location evidence="1">Cell membrane</location>
        <topology evidence="1">Multi-pass membrane protein</topology>
    </subcellularLocation>
</comment>
<feature type="domain" description="Phosphatidic acid phosphatase type 2/haloperoxidase" evidence="8">
    <location>
        <begin position="109"/>
        <end position="218"/>
    </location>
</feature>
<dbReference type="AlphaFoldDB" id="D1CG43"/>
<evidence type="ECO:0000259" key="8">
    <source>
        <dbReference type="SMART" id="SM00014"/>
    </source>
</evidence>
<evidence type="ECO:0000256" key="3">
    <source>
        <dbReference type="ARBA" id="ARBA00022692"/>
    </source>
</evidence>
<dbReference type="HOGENOM" id="CLU_072573_10_3_0"/>
<gene>
    <name evidence="9" type="ordered locus">Tter_0983</name>
</gene>
<keyword evidence="6 7" id="KW-0472">Membrane</keyword>
<evidence type="ECO:0000256" key="7">
    <source>
        <dbReference type="SAM" id="Phobius"/>
    </source>
</evidence>
<sequence length="227" mass="26235">MDYFKPLNMILLGERLLLYENRDYAYSSKEIHTYPVSTEETIGIIKSLSKKLKPWQTFDTILFIAINHLPHTYMSRKIMSMISTFCQHGLCWVVADVITFRRTKDYKFSVRVLATIASTDLLVEQIIKKRFRRRRPYIKLIRAMVVGRKPNSWSFPSGHSTLAFVGADLFARKHKKFRKLFYGFAALVGFSRIYLGFHYPSDVLIGAGTGIILSRLSEKLANLLGIK</sequence>
<dbReference type="eggNOG" id="COG0671">
    <property type="taxonomic scope" value="Bacteria"/>
</dbReference>
<dbReference type="EMBL" id="CP001825">
    <property type="protein sequence ID" value="ACZ41899.1"/>
    <property type="molecule type" value="Genomic_DNA"/>
</dbReference>
<accession>D1CG43</accession>
<evidence type="ECO:0000256" key="4">
    <source>
        <dbReference type="ARBA" id="ARBA00022801"/>
    </source>
</evidence>
<dbReference type="KEGG" id="ttr:Tter_0983"/>
<protein>
    <submittedName>
        <fullName evidence="9">Phosphoesterase PA-phosphatase related protein</fullName>
    </submittedName>
</protein>
<dbReference type="InterPro" id="IPR036938">
    <property type="entry name" value="PAP2/HPO_sf"/>
</dbReference>
<keyword evidence="2" id="KW-1003">Cell membrane</keyword>
<dbReference type="PANTHER" id="PTHR14969:SF62">
    <property type="entry name" value="DECAPRENYLPHOSPHORYL-5-PHOSPHORIBOSE PHOSPHATASE RV3807C-RELATED"/>
    <property type="match status" value="1"/>
</dbReference>
<feature type="transmembrane region" description="Helical" evidence="7">
    <location>
        <begin position="180"/>
        <end position="197"/>
    </location>
</feature>
<evidence type="ECO:0000256" key="5">
    <source>
        <dbReference type="ARBA" id="ARBA00022989"/>
    </source>
</evidence>
<keyword evidence="4" id="KW-0378">Hydrolase</keyword>
<evidence type="ECO:0000256" key="2">
    <source>
        <dbReference type="ARBA" id="ARBA00022475"/>
    </source>
</evidence>
<evidence type="ECO:0000313" key="10">
    <source>
        <dbReference type="Proteomes" id="UP000000323"/>
    </source>
</evidence>
<keyword evidence="10" id="KW-1185">Reference proteome</keyword>
<evidence type="ECO:0000256" key="6">
    <source>
        <dbReference type="ARBA" id="ARBA00023136"/>
    </source>
</evidence>
<dbReference type="SMART" id="SM00014">
    <property type="entry name" value="acidPPc"/>
    <property type="match status" value="1"/>
</dbReference>
<dbReference type="GO" id="GO:0016787">
    <property type="term" value="F:hydrolase activity"/>
    <property type="evidence" value="ECO:0007669"/>
    <property type="project" value="UniProtKB-KW"/>
</dbReference>
<keyword evidence="3 7" id="KW-0812">Transmembrane</keyword>
<evidence type="ECO:0000313" key="9">
    <source>
        <dbReference type="EMBL" id="ACZ41899.1"/>
    </source>
</evidence>
<organism evidence="9 10">
    <name type="scientific">Thermobaculum terrenum (strain ATCC BAA-798 / CCMEE 7001 / YNP1)</name>
    <dbReference type="NCBI Taxonomy" id="525904"/>
    <lineage>
        <taxon>Bacteria</taxon>
        <taxon>Bacillati</taxon>
        <taxon>Chloroflexota</taxon>
        <taxon>Chloroflexia</taxon>
        <taxon>Candidatus Thermobaculales</taxon>
        <taxon>Candidatus Thermobaculaceae</taxon>
        <taxon>Thermobaculum</taxon>
    </lineage>
</organism>
<dbReference type="GO" id="GO:0005886">
    <property type="term" value="C:plasma membrane"/>
    <property type="evidence" value="ECO:0007669"/>
    <property type="project" value="UniProtKB-SubCell"/>
</dbReference>
<dbReference type="Gene3D" id="1.20.144.10">
    <property type="entry name" value="Phosphatidic acid phosphatase type 2/haloperoxidase"/>
    <property type="match status" value="1"/>
</dbReference>
<dbReference type="STRING" id="525904.Tter_0983"/>
<evidence type="ECO:0000256" key="1">
    <source>
        <dbReference type="ARBA" id="ARBA00004651"/>
    </source>
</evidence>